<dbReference type="SUPFAM" id="SSF54975">
    <property type="entry name" value="Acylphosphatase/BLUF domain-like"/>
    <property type="match status" value="1"/>
</dbReference>
<comment type="caution">
    <text evidence="1">Lacks conserved residue(s) required for the propagation of feature annotation.</text>
</comment>
<organism evidence="4 5">
    <name type="scientific">candidate division WOR-1 bacterium DG_54_3</name>
    <dbReference type="NCBI Taxonomy" id="1703775"/>
    <lineage>
        <taxon>Bacteria</taxon>
        <taxon>Bacillati</taxon>
        <taxon>Saganbacteria</taxon>
    </lineage>
</organism>
<comment type="caution">
    <text evidence="4">The sequence shown here is derived from an EMBL/GenBank/DDBJ whole genome shotgun (WGS) entry which is preliminary data.</text>
</comment>
<dbReference type="Proteomes" id="UP000051861">
    <property type="component" value="Unassembled WGS sequence"/>
</dbReference>
<evidence type="ECO:0000313" key="5">
    <source>
        <dbReference type="Proteomes" id="UP000051861"/>
    </source>
</evidence>
<reference evidence="4 5" key="1">
    <citation type="journal article" date="2015" name="Microbiome">
        <title>Genomic resolution of linkages in carbon, nitrogen, and sulfur cycling among widespread estuary sediment bacteria.</title>
        <authorList>
            <person name="Baker B.J."/>
            <person name="Lazar C.S."/>
            <person name="Teske A.P."/>
            <person name="Dick G.J."/>
        </authorList>
    </citation>
    <scope>NUCLEOTIDE SEQUENCE [LARGE SCALE GENOMIC DNA]</scope>
    <source>
        <strain evidence="4">DG_54_3</strain>
    </source>
</reference>
<dbReference type="Gene3D" id="3.30.70.100">
    <property type="match status" value="1"/>
</dbReference>
<comment type="similarity">
    <text evidence="2">Belongs to the acylphosphatase family.</text>
</comment>
<proteinExistence type="inferred from homology"/>
<sequence>MKRLELIYSGRLDEVDFRETAERFATAHKLTGYARKFPNATVKIVVEGAEQDLQKFMRDFNEDMDIFIEHFSRIWLPPTGEYRRFRFLSV</sequence>
<dbReference type="Pfam" id="PF00708">
    <property type="entry name" value="Acylphosphatase"/>
    <property type="match status" value="1"/>
</dbReference>
<dbReference type="PROSITE" id="PS51160">
    <property type="entry name" value="ACYLPHOSPHATASE_3"/>
    <property type="match status" value="1"/>
</dbReference>
<name>A0A0S7Y1F5_UNCSA</name>
<dbReference type="EMBL" id="LIZX01000050">
    <property type="protein sequence ID" value="KPJ68560.1"/>
    <property type="molecule type" value="Genomic_DNA"/>
</dbReference>
<dbReference type="AlphaFoldDB" id="A0A0S7Y1F5"/>
<evidence type="ECO:0000256" key="1">
    <source>
        <dbReference type="PROSITE-ProRule" id="PRU00520"/>
    </source>
</evidence>
<accession>A0A0S7Y1F5</accession>
<dbReference type="InterPro" id="IPR036046">
    <property type="entry name" value="Acylphosphatase-like_dom_sf"/>
</dbReference>
<dbReference type="InterPro" id="IPR001792">
    <property type="entry name" value="Acylphosphatase-like_dom"/>
</dbReference>
<evidence type="ECO:0000313" key="4">
    <source>
        <dbReference type="EMBL" id="KPJ68560.1"/>
    </source>
</evidence>
<feature type="domain" description="Acylphosphatase-like" evidence="3">
    <location>
        <begin position="3"/>
        <end position="89"/>
    </location>
</feature>
<evidence type="ECO:0000256" key="2">
    <source>
        <dbReference type="RuleBase" id="RU004168"/>
    </source>
</evidence>
<protein>
    <recommendedName>
        <fullName evidence="3">Acylphosphatase-like domain-containing protein</fullName>
    </recommendedName>
</protein>
<evidence type="ECO:0000259" key="3">
    <source>
        <dbReference type="PROSITE" id="PS51160"/>
    </source>
</evidence>
<gene>
    <name evidence="4" type="ORF">AMJ44_06325</name>
</gene>